<dbReference type="RefSeq" id="WP_190450487.1">
    <property type="nucleotide sequence ID" value="NZ_JAMPLM010000002.1"/>
</dbReference>
<accession>A0ABV0KEP7</accession>
<dbReference type="SUPFAM" id="SSF56784">
    <property type="entry name" value="HAD-like"/>
    <property type="match status" value="1"/>
</dbReference>
<keyword evidence="6" id="KW-0119">Carbohydrate metabolism</keyword>
<proteinExistence type="inferred from homology"/>
<organism evidence="9 10">
    <name type="scientific">Stenomitos frigidus AS-A4</name>
    <dbReference type="NCBI Taxonomy" id="2933935"/>
    <lineage>
        <taxon>Bacteria</taxon>
        <taxon>Bacillati</taxon>
        <taxon>Cyanobacteriota</taxon>
        <taxon>Cyanophyceae</taxon>
        <taxon>Leptolyngbyales</taxon>
        <taxon>Leptolyngbyaceae</taxon>
        <taxon>Stenomitos</taxon>
    </lineage>
</organism>
<reference evidence="9 10" key="1">
    <citation type="submission" date="2022-04" db="EMBL/GenBank/DDBJ databases">
        <title>Positive selection, recombination, and allopatry shape intraspecific diversity of widespread and dominant cyanobacteria.</title>
        <authorList>
            <person name="Wei J."/>
            <person name="Shu W."/>
            <person name="Hu C."/>
        </authorList>
    </citation>
    <scope>NUCLEOTIDE SEQUENCE [LARGE SCALE GENOMIC DNA]</scope>
    <source>
        <strain evidence="9 10">AS-A4</strain>
    </source>
</reference>
<evidence type="ECO:0000256" key="1">
    <source>
        <dbReference type="ARBA" id="ARBA00004496"/>
    </source>
</evidence>
<sequence>MKHRAVFLDKDGTLIEDVPYNVDPAQMRLTVGAGVGLGQMHQMGYQLIVISNQSGVARGYFPESALAAVEQRLHVLLRPFNVSLAGFYYCPHHPEGTVAEYAIACACRKPAPGLLIQAARDHAIDLTASWFIGDILNDVEAGRSAGCQTILLNNGNETEWLRSADREPHYITMDLAEAAAIIRKAEGGGQRADFPERQAMGGRGQKAKG</sequence>
<dbReference type="Proteomes" id="UP001476950">
    <property type="component" value="Unassembled WGS sequence"/>
</dbReference>
<evidence type="ECO:0000256" key="5">
    <source>
        <dbReference type="ARBA" id="ARBA00022801"/>
    </source>
</evidence>
<evidence type="ECO:0000313" key="10">
    <source>
        <dbReference type="Proteomes" id="UP001476950"/>
    </source>
</evidence>
<dbReference type="EMBL" id="JAMPLM010000002">
    <property type="protein sequence ID" value="MEP1057541.1"/>
    <property type="molecule type" value="Genomic_DNA"/>
</dbReference>
<feature type="region of interest" description="Disordered" evidence="8">
    <location>
        <begin position="187"/>
        <end position="209"/>
    </location>
</feature>
<evidence type="ECO:0000313" key="9">
    <source>
        <dbReference type="EMBL" id="MEP1057541.1"/>
    </source>
</evidence>
<evidence type="ECO:0000256" key="8">
    <source>
        <dbReference type="SAM" id="MobiDB-lite"/>
    </source>
</evidence>
<comment type="subcellular location">
    <subcellularLocation>
        <location evidence="1">Cytoplasm</location>
    </subcellularLocation>
</comment>
<dbReference type="PANTHER" id="PTHR42891:SF1">
    <property type="entry name" value="D-GLYCERO-BETA-D-MANNO-HEPTOSE-1,7-BISPHOSPHATE 7-PHOSPHATASE"/>
    <property type="match status" value="1"/>
</dbReference>
<keyword evidence="5 9" id="KW-0378">Hydrolase</keyword>
<gene>
    <name evidence="9" type="ORF">NDI38_03765</name>
</gene>
<dbReference type="GO" id="GO:0016787">
    <property type="term" value="F:hydrolase activity"/>
    <property type="evidence" value="ECO:0007669"/>
    <property type="project" value="UniProtKB-KW"/>
</dbReference>
<name>A0ABV0KEP7_9CYAN</name>
<dbReference type="PANTHER" id="PTHR42891">
    <property type="entry name" value="D-GLYCERO-BETA-D-MANNO-HEPTOSE-1,7-BISPHOSPHATE 7-PHOSPHATASE"/>
    <property type="match status" value="1"/>
</dbReference>
<keyword evidence="10" id="KW-1185">Reference proteome</keyword>
<dbReference type="InterPro" id="IPR004446">
    <property type="entry name" value="Heptose_bisP_phosphatase"/>
</dbReference>
<evidence type="ECO:0000256" key="2">
    <source>
        <dbReference type="ARBA" id="ARBA00005628"/>
    </source>
</evidence>
<evidence type="ECO:0000256" key="6">
    <source>
        <dbReference type="ARBA" id="ARBA00023277"/>
    </source>
</evidence>
<dbReference type="Pfam" id="PF13242">
    <property type="entry name" value="Hydrolase_like"/>
    <property type="match status" value="1"/>
</dbReference>
<evidence type="ECO:0000256" key="7">
    <source>
        <dbReference type="ARBA" id="ARBA00031828"/>
    </source>
</evidence>
<keyword evidence="3" id="KW-0963">Cytoplasm</keyword>
<evidence type="ECO:0000256" key="3">
    <source>
        <dbReference type="ARBA" id="ARBA00022490"/>
    </source>
</evidence>
<dbReference type="Gene3D" id="3.40.50.1000">
    <property type="entry name" value="HAD superfamily/HAD-like"/>
    <property type="match status" value="1"/>
</dbReference>
<dbReference type="CDD" id="cd07503">
    <property type="entry name" value="HAD_HisB-N"/>
    <property type="match status" value="1"/>
</dbReference>
<comment type="caution">
    <text evidence="9">The sequence shown here is derived from an EMBL/GenBank/DDBJ whole genome shotgun (WGS) entry which is preliminary data.</text>
</comment>
<comment type="similarity">
    <text evidence="2">Belongs to the GmhB family.</text>
</comment>
<dbReference type="InterPro" id="IPR006549">
    <property type="entry name" value="HAD-SF_hydro_IIIA"/>
</dbReference>
<dbReference type="InterPro" id="IPR036412">
    <property type="entry name" value="HAD-like_sf"/>
</dbReference>
<dbReference type="NCBIfam" id="TIGR01656">
    <property type="entry name" value="Histidinol-ppas"/>
    <property type="match status" value="1"/>
</dbReference>
<dbReference type="NCBIfam" id="TIGR01662">
    <property type="entry name" value="HAD-SF-IIIA"/>
    <property type="match status" value="1"/>
</dbReference>
<keyword evidence="4" id="KW-0479">Metal-binding</keyword>
<dbReference type="InterPro" id="IPR006543">
    <property type="entry name" value="Histidinol-phos"/>
</dbReference>
<dbReference type="InterPro" id="IPR023214">
    <property type="entry name" value="HAD_sf"/>
</dbReference>
<protein>
    <recommendedName>
        <fullName evidence="7">D,D-heptose 1,7-bisphosphate phosphatase</fullName>
    </recommendedName>
</protein>
<evidence type="ECO:0000256" key="4">
    <source>
        <dbReference type="ARBA" id="ARBA00022723"/>
    </source>
</evidence>